<reference evidence="2 3" key="1">
    <citation type="journal article" date="2016" name="Nat. Commun.">
        <title>Thousands of microbial genomes shed light on interconnected biogeochemical processes in an aquifer system.</title>
        <authorList>
            <person name="Anantharaman K."/>
            <person name="Brown C.T."/>
            <person name="Hug L.A."/>
            <person name="Sharon I."/>
            <person name="Castelle C.J."/>
            <person name="Probst A.J."/>
            <person name="Thomas B.C."/>
            <person name="Singh A."/>
            <person name="Wilkins M.J."/>
            <person name="Karaoz U."/>
            <person name="Brodie E.L."/>
            <person name="Williams K.H."/>
            <person name="Hubbard S.S."/>
            <person name="Banfield J.F."/>
        </authorList>
    </citation>
    <scope>NUCLEOTIDE SEQUENCE [LARGE SCALE GENOMIC DNA]</scope>
</reference>
<evidence type="ECO:0000313" key="2">
    <source>
        <dbReference type="EMBL" id="OGK04256.1"/>
    </source>
</evidence>
<dbReference type="EMBL" id="MFYX01000074">
    <property type="protein sequence ID" value="OGK04256.1"/>
    <property type="molecule type" value="Genomic_DNA"/>
</dbReference>
<name>A0A1F7FCR8_UNCRA</name>
<organism evidence="2 3">
    <name type="scientific">Candidatus Raymondbacteria bacterium RIFOXYD12_FULL_49_13</name>
    <dbReference type="NCBI Taxonomy" id="1817890"/>
    <lineage>
        <taxon>Bacteria</taxon>
        <taxon>Raymondiibacteriota</taxon>
    </lineage>
</organism>
<comment type="caution">
    <text evidence="2">The sequence shown here is derived from an EMBL/GenBank/DDBJ whole genome shotgun (WGS) entry which is preliminary data.</text>
</comment>
<keyword evidence="1" id="KW-0732">Signal</keyword>
<evidence type="ECO:0000256" key="1">
    <source>
        <dbReference type="SAM" id="SignalP"/>
    </source>
</evidence>
<protein>
    <recommendedName>
        <fullName evidence="4">Gliding motility protein SprA N-terminal domain-containing protein</fullName>
    </recommendedName>
</protein>
<evidence type="ECO:0000313" key="3">
    <source>
        <dbReference type="Proteomes" id="UP000179243"/>
    </source>
</evidence>
<sequence>MVKHLKLSLLLLLWCAGGGPLFSTAYGQESLSESLKEEEEYYNNFGISGYSKKEIERQVIPYYDNFGRHIVNGYLIYGLETERNTYFDSDGNIKFRDPASGLETGDSTVNAYSNMFQTSLVSENFNNLIMTQDGLGDMKSVFLIGSQIQTRFTPLTMNKLNFQGVRWDIWTPALKFTTLISRTRPFVMSQNDRSGRSYIGYYREDMRNWQGMVSDELLPDDEYITKNWGMTAFTDQGWNLQYDKYSDYSNKSIYGDYDILWGLHGKTNIANIVDLGVTYLNHHRSDIKKGEDIFSGDVPNDYIPTEIHFEFYDMTPNTTDDPGVYVDNVTMTMNGEDLGADGEGATYLVREDLRLVSSNLPVERSGNSPIIVAFNTSSAARRHFGDSTKVKRIDFSFTVSGNYLVFVSTDKMVAYGYAGQRNDQTQVVQLDQPFTRSITGTYQTQQSGTWSPYEDVSLSGWGDVRAITGPLHGRDFKQFGNSWFGDYIAKSPRVIYATGTGKTAVYQANKRTYSYTYSINCGSVTYGIDFKGKVLGVSFSGEVAVNSKDYIYPGGDRFDPVYRTAAYLKYDRDILKNLLMLRGMFYNVDPEYDPALEIPLVSQHFSYSRLYDRNHNKYDYDIPDYLWYPQHFNNNFHMLDDNDDDDLYIESDRMIYPGDLGSGSASSRWAADGTFASFKASARENERNNRKANYTYLPNGLYAFYGDDDGVYVDQYDRNHNGIVDYKEDFLLYEKDPPIFSLDNDMDNNGVWDVEDDDPYPDLPKGIKASYVLTSNGWKSQGIRGANTKLIYTPVKNLEISASALYEKAIDLDFSRASDTSVDQPSLIGNGSIGYDNGTSVAEDFSDSRSFALKGSAMLNVVKRSLGLAYFTGGEVQYLRDNIRNDVIRLQEVEDIEYLYQDYYYQTDELRYRNAVVSNAIGGVTYNNIPNFVYSASLALGLEKRMGLDGNFYTMRTLRNQALDTTQYEFRWEPYTASMLKRLYLVNKFDYSINFNVDFSNRMRFLNFLNRLSFNPQFKVSWSYSSSDANDDPRDSFNALTRLGDEDSTNLRLDWARYRRDNTNEFSSTPILRCYFKVAEKTMLQYGVQWKKSFDRLIRAESDSRRVQTFQMLSTDNVSGYNVTLILGMNLVNNDYDVLNYDTVFQTGHLFDGKDTQFFIKVYAGN</sequence>
<feature type="signal peptide" evidence="1">
    <location>
        <begin position="1"/>
        <end position="25"/>
    </location>
</feature>
<dbReference type="AlphaFoldDB" id="A0A1F7FCR8"/>
<proteinExistence type="predicted"/>
<feature type="chain" id="PRO_5009528613" description="Gliding motility protein SprA N-terminal domain-containing protein" evidence="1">
    <location>
        <begin position="26"/>
        <end position="1166"/>
    </location>
</feature>
<gene>
    <name evidence="2" type="ORF">A2519_18010</name>
</gene>
<evidence type="ECO:0008006" key="4">
    <source>
        <dbReference type="Google" id="ProtNLM"/>
    </source>
</evidence>
<accession>A0A1F7FCR8</accession>
<dbReference type="Proteomes" id="UP000179243">
    <property type="component" value="Unassembled WGS sequence"/>
</dbReference>